<keyword evidence="1" id="KW-0812">Transmembrane</keyword>
<dbReference type="PANTHER" id="PTHR37309">
    <property type="entry name" value="SLR0284 PROTEIN"/>
    <property type="match status" value="1"/>
</dbReference>
<evidence type="ECO:0000256" key="1">
    <source>
        <dbReference type="SAM" id="Phobius"/>
    </source>
</evidence>
<reference evidence="2 3" key="1">
    <citation type="journal article" date="2016" name="Nat. Commun.">
        <title>Thousands of microbial genomes shed light on interconnected biogeochemical processes in an aquifer system.</title>
        <authorList>
            <person name="Anantharaman K."/>
            <person name="Brown C.T."/>
            <person name="Hug L.A."/>
            <person name="Sharon I."/>
            <person name="Castelle C.J."/>
            <person name="Probst A.J."/>
            <person name="Thomas B.C."/>
            <person name="Singh A."/>
            <person name="Wilkins M.J."/>
            <person name="Karaoz U."/>
            <person name="Brodie E.L."/>
            <person name="Williams K.H."/>
            <person name="Hubbard S.S."/>
            <person name="Banfield J.F."/>
        </authorList>
    </citation>
    <scope>NUCLEOTIDE SEQUENCE [LARGE SCALE GENOMIC DNA]</scope>
</reference>
<dbReference type="AlphaFoldDB" id="A0A1G2PX96"/>
<protein>
    <recommendedName>
        <fullName evidence="4">Phage holin family protein</fullName>
    </recommendedName>
</protein>
<feature type="transmembrane region" description="Helical" evidence="1">
    <location>
        <begin position="32"/>
        <end position="53"/>
    </location>
</feature>
<feature type="transmembrane region" description="Helical" evidence="1">
    <location>
        <begin position="95"/>
        <end position="112"/>
    </location>
</feature>
<comment type="caution">
    <text evidence="2">The sequence shown here is derived from an EMBL/GenBank/DDBJ whole genome shotgun (WGS) entry which is preliminary data.</text>
</comment>
<evidence type="ECO:0000313" key="2">
    <source>
        <dbReference type="EMBL" id="OHA52940.1"/>
    </source>
</evidence>
<sequence>MLRFLLPIPLNAFGLLFAIWILPQYIPDSITFTGDFPSLLLAGAVIGIINGILKPILHILAFPLIFLTGGIFSFVLNIGLLWLADYLLSDLTINGLIPLVLTSFILSFIHFIF</sequence>
<accession>A0A1G2PX96</accession>
<feature type="transmembrane region" description="Helical" evidence="1">
    <location>
        <begin position="60"/>
        <end position="83"/>
    </location>
</feature>
<keyword evidence="1" id="KW-0472">Membrane</keyword>
<feature type="transmembrane region" description="Helical" evidence="1">
    <location>
        <begin position="7"/>
        <end position="26"/>
    </location>
</feature>
<dbReference type="InterPro" id="IPR007165">
    <property type="entry name" value="Phage_holin_4_2"/>
</dbReference>
<gene>
    <name evidence="2" type="ORF">A3A97_03980</name>
</gene>
<dbReference type="Pfam" id="PF04020">
    <property type="entry name" value="Phage_holin_4_2"/>
    <property type="match status" value="1"/>
</dbReference>
<dbReference type="Proteomes" id="UP000176951">
    <property type="component" value="Unassembled WGS sequence"/>
</dbReference>
<evidence type="ECO:0008006" key="4">
    <source>
        <dbReference type="Google" id="ProtNLM"/>
    </source>
</evidence>
<keyword evidence="1" id="KW-1133">Transmembrane helix</keyword>
<proteinExistence type="predicted"/>
<evidence type="ECO:0000313" key="3">
    <source>
        <dbReference type="Proteomes" id="UP000176951"/>
    </source>
</evidence>
<dbReference type="EMBL" id="MHSW01000002">
    <property type="protein sequence ID" value="OHA52940.1"/>
    <property type="molecule type" value="Genomic_DNA"/>
</dbReference>
<name>A0A1G2PX96_9BACT</name>
<organism evidence="2 3">
    <name type="scientific">Candidatus Terrybacteria bacterium RIFCSPLOWO2_01_FULL_40_23</name>
    <dbReference type="NCBI Taxonomy" id="1802366"/>
    <lineage>
        <taxon>Bacteria</taxon>
        <taxon>Candidatus Terryibacteriota</taxon>
    </lineage>
</organism>
<dbReference type="PANTHER" id="PTHR37309:SF1">
    <property type="entry name" value="SLR0284 PROTEIN"/>
    <property type="match status" value="1"/>
</dbReference>